<comment type="caution">
    <text evidence="9">The sequence shown here is derived from an EMBL/GenBank/DDBJ whole genome shotgun (WGS) entry which is preliminary data.</text>
</comment>
<sequence length="302" mass="33587">MKLQKWQANVVLLLTAMIWGASYIFIKQAIRSGMPAGMINAIRGFIFAMLIYLFFHKKINKMTRTDLKVGTIAGVINFAGYQLQTTGLRYTTPSNSAFLTATYVVMIPFIVWIFYKRKPLLKSYFSIAICFLGTVFLTNVVNNGFSLELGDSLTLASAFFFAWQIVHFSNAVANSDPFIVSFMLGSVQAVASLVWSLFFEQSHYATINWNAAIPPVLILGVFASFGAQTLQVVGQKFTDSTSAGLILMTESLFGSIFSVILGFDKLESNLIIGGLLIVLAIFIMEFNAQRIFLHKKILPQNK</sequence>
<evidence type="ECO:0000256" key="7">
    <source>
        <dbReference type="SAM" id="Phobius"/>
    </source>
</evidence>
<dbReference type="EMBL" id="AYZF01000008">
    <property type="protein sequence ID" value="KRN07069.1"/>
    <property type="molecule type" value="Genomic_DNA"/>
</dbReference>
<feature type="transmembrane region" description="Helical" evidence="7">
    <location>
        <begin position="245"/>
        <end position="263"/>
    </location>
</feature>
<dbReference type="Pfam" id="PF00892">
    <property type="entry name" value="EamA"/>
    <property type="match status" value="2"/>
</dbReference>
<dbReference type="SUPFAM" id="SSF103481">
    <property type="entry name" value="Multidrug resistance efflux transporter EmrE"/>
    <property type="match status" value="2"/>
</dbReference>
<evidence type="ECO:0000256" key="1">
    <source>
        <dbReference type="ARBA" id="ARBA00004651"/>
    </source>
</evidence>
<keyword evidence="4 7" id="KW-0812">Transmembrane</keyword>
<evidence type="ECO:0000256" key="5">
    <source>
        <dbReference type="ARBA" id="ARBA00022989"/>
    </source>
</evidence>
<dbReference type="PANTHER" id="PTHR42920:SF5">
    <property type="entry name" value="EAMA DOMAIN-CONTAINING PROTEIN"/>
    <property type="match status" value="1"/>
</dbReference>
<dbReference type="RefSeq" id="WP_034988627.1">
    <property type="nucleotide sequence ID" value="NZ_AYZF01000008.1"/>
</dbReference>
<evidence type="ECO:0000256" key="2">
    <source>
        <dbReference type="ARBA" id="ARBA00007362"/>
    </source>
</evidence>
<feature type="transmembrane region" description="Helical" evidence="7">
    <location>
        <begin position="7"/>
        <end position="26"/>
    </location>
</feature>
<feature type="transmembrane region" description="Helical" evidence="7">
    <location>
        <begin position="38"/>
        <end position="55"/>
    </location>
</feature>
<comment type="subcellular location">
    <subcellularLocation>
        <location evidence="1">Cell membrane</location>
        <topology evidence="1">Multi-pass membrane protein</topology>
    </subcellularLocation>
</comment>
<feature type="transmembrane region" description="Helical" evidence="7">
    <location>
        <begin position="179"/>
        <end position="199"/>
    </location>
</feature>
<dbReference type="GO" id="GO:0005886">
    <property type="term" value="C:plasma membrane"/>
    <property type="evidence" value="ECO:0007669"/>
    <property type="project" value="UniProtKB-SubCell"/>
</dbReference>
<feature type="transmembrane region" description="Helical" evidence="7">
    <location>
        <begin position="124"/>
        <end position="141"/>
    </location>
</feature>
<feature type="transmembrane region" description="Helical" evidence="7">
    <location>
        <begin position="269"/>
        <end position="288"/>
    </location>
</feature>
<evidence type="ECO:0000256" key="3">
    <source>
        <dbReference type="ARBA" id="ARBA00022475"/>
    </source>
</evidence>
<feature type="domain" description="EamA" evidence="8">
    <location>
        <begin position="149"/>
        <end position="284"/>
    </location>
</feature>
<keyword evidence="10" id="KW-1185">Reference proteome</keyword>
<dbReference type="PATRIC" id="fig|1423806.3.peg.648"/>
<keyword evidence="3" id="KW-1003">Cell membrane</keyword>
<dbReference type="eggNOG" id="COG0697">
    <property type="taxonomic scope" value="Bacteria"/>
</dbReference>
<accession>A0A023CXF5</accession>
<protein>
    <submittedName>
        <fullName evidence="9">Transport protein</fullName>
    </submittedName>
</protein>
<evidence type="ECO:0000313" key="9">
    <source>
        <dbReference type="EMBL" id="KRN07069.1"/>
    </source>
</evidence>
<dbReference type="InterPro" id="IPR000620">
    <property type="entry name" value="EamA_dom"/>
</dbReference>
<evidence type="ECO:0000256" key="6">
    <source>
        <dbReference type="ARBA" id="ARBA00023136"/>
    </source>
</evidence>
<dbReference type="OrthoDB" id="9804865at2"/>
<comment type="similarity">
    <text evidence="2">Belongs to the EamA transporter family.</text>
</comment>
<proteinExistence type="inferred from homology"/>
<keyword evidence="5 7" id="KW-1133">Transmembrane helix</keyword>
<dbReference type="InterPro" id="IPR051258">
    <property type="entry name" value="Diverse_Substrate_Transporter"/>
</dbReference>
<dbReference type="AlphaFoldDB" id="A0A023CXF5"/>
<keyword evidence="6 7" id="KW-0472">Membrane</keyword>
<dbReference type="PANTHER" id="PTHR42920">
    <property type="entry name" value="OS03G0707200 PROTEIN-RELATED"/>
    <property type="match status" value="1"/>
</dbReference>
<organism evidence="9 10">
    <name type="scientific">Liquorilactobacillus sucicola DSM 21376 = JCM 15457</name>
    <dbReference type="NCBI Taxonomy" id="1423806"/>
    <lineage>
        <taxon>Bacteria</taxon>
        <taxon>Bacillati</taxon>
        <taxon>Bacillota</taxon>
        <taxon>Bacilli</taxon>
        <taxon>Lactobacillales</taxon>
        <taxon>Lactobacillaceae</taxon>
        <taxon>Liquorilactobacillus</taxon>
    </lineage>
</organism>
<dbReference type="Proteomes" id="UP000050961">
    <property type="component" value="Unassembled WGS sequence"/>
</dbReference>
<feature type="transmembrane region" description="Helical" evidence="7">
    <location>
        <begin position="96"/>
        <end position="115"/>
    </location>
</feature>
<feature type="domain" description="EamA" evidence="8">
    <location>
        <begin position="9"/>
        <end position="138"/>
    </location>
</feature>
<reference evidence="9 10" key="1">
    <citation type="journal article" date="2015" name="Genome Announc.">
        <title>Expanding the biotechnology potential of lactobacilli through comparative genomics of 213 strains and associated genera.</title>
        <authorList>
            <person name="Sun Z."/>
            <person name="Harris H.M."/>
            <person name="McCann A."/>
            <person name="Guo C."/>
            <person name="Argimon S."/>
            <person name="Zhang W."/>
            <person name="Yang X."/>
            <person name="Jeffery I.B."/>
            <person name="Cooney J.C."/>
            <person name="Kagawa T.F."/>
            <person name="Liu W."/>
            <person name="Song Y."/>
            <person name="Salvetti E."/>
            <person name="Wrobel A."/>
            <person name="Rasinkangas P."/>
            <person name="Parkhill J."/>
            <person name="Rea M.C."/>
            <person name="O'Sullivan O."/>
            <person name="Ritari J."/>
            <person name="Douillard F.P."/>
            <person name="Paul Ross R."/>
            <person name="Yang R."/>
            <person name="Briner A.E."/>
            <person name="Felis G.E."/>
            <person name="de Vos W.M."/>
            <person name="Barrangou R."/>
            <person name="Klaenhammer T.R."/>
            <person name="Caufield P.W."/>
            <person name="Cui Y."/>
            <person name="Zhang H."/>
            <person name="O'Toole P.W."/>
        </authorList>
    </citation>
    <scope>NUCLEOTIDE SEQUENCE [LARGE SCALE GENOMIC DNA]</scope>
    <source>
        <strain evidence="9 10">DSM 21376</strain>
    </source>
</reference>
<name>A0A023CXF5_9LACO</name>
<feature type="transmembrane region" description="Helical" evidence="7">
    <location>
        <begin position="67"/>
        <end position="84"/>
    </location>
</feature>
<evidence type="ECO:0000256" key="4">
    <source>
        <dbReference type="ARBA" id="ARBA00022692"/>
    </source>
</evidence>
<evidence type="ECO:0000259" key="8">
    <source>
        <dbReference type="Pfam" id="PF00892"/>
    </source>
</evidence>
<gene>
    <name evidence="9" type="ORF">FD15_GL000637</name>
</gene>
<feature type="transmembrane region" description="Helical" evidence="7">
    <location>
        <begin position="211"/>
        <end position="233"/>
    </location>
</feature>
<evidence type="ECO:0000313" key="10">
    <source>
        <dbReference type="Proteomes" id="UP000050961"/>
    </source>
</evidence>
<dbReference type="InterPro" id="IPR037185">
    <property type="entry name" value="EmrE-like"/>
</dbReference>